<evidence type="ECO:0008006" key="4">
    <source>
        <dbReference type="Google" id="ProtNLM"/>
    </source>
</evidence>
<feature type="non-terminal residue" evidence="2">
    <location>
        <position position="1"/>
    </location>
</feature>
<dbReference type="InterPro" id="IPR036397">
    <property type="entry name" value="RNaseH_sf"/>
</dbReference>
<accession>A0A371HLF7</accession>
<sequence>MTKSVVTKFIKRVIICRYGLLAHIITGNGTNLNNKLMIELCEQFKIKHHNSTPYCPKMNEALSVQGRGLGTQEEATQRQGPAWQVGSQLRGTICSQASILRRSLGTSQFRGTRINPPSQCKRDQNVLPLRVRSGKNPKNQPPSLQDGEVNVDRWQGKRC</sequence>
<keyword evidence="3" id="KW-1185">Reference proteome</keyword>
<evidence type="ECO:0000256" key="1">
    <source>
        <dbReference type="SAM" id="MobiDB-lite"/>
    </source>
</evidence>
<dbReference type="OrthoDB" id="1731372at2759"/>
<gene>
    <name evidence="2" type="ORF">CR513_12769</name>
</gene>
<proteinExistence type="predicted"/>
<name>A0A371HLF7_MUCPR</name>
<evidence type="ECO:0000313" key="2">
    <source>
        <dbReference type="EMBL" id="RDY03623.1"/>
    </source>
</evidence>
<organism evidence="2 3">
    <name type="scientific">Mucuna pruriens</name>
    <name type="common">Velvet bean</name>
    <name type="synonym">Dolichos pruriens</name>
    <dbReference type="NCBI Taxonomy" id="157652"/>
    <lineage>
        <taxon>Eukaryota</taxon>
        <taxon>Viridiplantae</taxon>
        <taxon>Streptophyta</taxon>
        <taxon>Embryophyta</taxon>
        <taxon>Tracheophyta</taxon>
        <taxon>Spermatophyta</taxon>
        <taxon>Magnoliopsida</taxon>
        <taxon>eudicotyledons</taxon>
        <taxon>Gunneridae</taxon>
        <taxon>Pentapetalae</taxon>
        <taxon>rosids</taxon>
        <taxon>fabids</taxon>
        <taxon>Fabales</taxon>
        <taxon>Fabaceae</taxon>
        <taxon>Papilionoideae</taxon>
        <taxon>50 kb inversion clade</taxon>
        <taxon>NPAAA clade</taxon>
        <taxon>indigoferoid/millettioid clade</taxon>
        <taxon>Phaseoleae</taxon>
        <taxon>Mucuna</taxon>
    </lineage>
</organism>
<dbReference type="EMBL" id="QJKJ01002253">
    <property type="protein sequence ID" value="RDY03623.1"/>
    <property type="molecule type" value="Genomic_DNA"/>
</dbReference>
<dbReference type="SUPFAM" id="SSF53098">
    <property type="entry name" value="Ribonuclease H-like"/>
    <property type="match status" value="1"/>
</dbReference>
<protein>
    <recommendedName>
        <fullName evidence="4">Integrase catalytic domain-containing protein</fullName>
    </recommendedName>
</protein>
<dbReference type="AlphaFoldDB" id="A0A371HLF7"/>
<dbReference type="Proteomes" id="UP000257109">
    <property type="component" value="Unassembled WGS sequence"/>
</dbReference>
<dbReference type="Gene3D" id="3.30.420.10">
    <property type="entry name" value="Ribonuclease H-like superfamily/Ribonuclease H"/>
    <property type="match status" value="1"/>
</dbReference>
<comment type="caution">
    <text evidence="2">The sequence shown here is derived from an EMBL/GenBank/DDBJ whole genome shotgun (WGS) entry which is preliminary data.</text>
</comment>
<feature type="compositionally biased region" description="Basic and acidic residues" evidence="1">
    <location>
        <begin position="150"/>
        <end position="159"/>
    </location>
</feature>
<evidence type="ECO:0000313" key="3">
    <source>
        <dbReference type="Proteomes" id="UP000257109"/>
    </source>
</evidence>
<reference evidence="2" key="1">
    <citation type="submission" date="2018-05" db="EMBL/GenBank/DDBJ databases">
        <title>Draft genome of Mucuna pruriens seed.</title>
        <authorList>
            <person name="Nnadi N.E."/>
            <person name="Vos R."/>
            <person name="Hasami M.H."/>
            <person name="Devisetty U.K."/>
            <person name="Aguiy J.C."/>
        </authorList>
    </citation>
    <scope>NUCLEOTIDE SEQUENCE [LARGE SCALE GENOMIC DNA]</scope>
    <source>
        <strain evidence="2">JCA_2017</strain>
    </source>
</reference>
<feature type="region of interest" description="Disordered" evidence="1">
    <location>
        <begin position="131"/>
        <end position="159"/>
    </location>
</feature>
<dbReference type="GO" id="GO:0003676">
    <property type="term" value="F:nucleic acid binding"/>
    <property type="evidence" value="ECO:0007669"/>
    <property type="project" value="InterPro"/>
</dbReference>
<dbReference type="InterPro" id="IPR012337">
    <property type="entry name" value="RNaseH-like_sf"/>
</dbReference>